<organism evidence="8 9">
    <name type="scientific">Falsiroseomonas frigidaquae</name>
    <dbReference type="NCBI Taxonomy" id="487318"/>
    <lineage>
        <taxon>Bacteria</taxon>
        <taxon>Pseudomonadati</taxon>
        <taxon>Pseudomonadota</taxon>
        <taxon>Alphaproteobacteria</taxon>
        <taxon>Acetobacterales</taxon>
        <taxon>Roseomonadaceae</taxon>
        <taxon>Falsiroseomonas</taxon>
    </lineage>
</organism>
<dbReference type="InterPro" id="IPR025657">
    <property type="entry name" value="RadC_JAB"/>
</dbReference>
<dbReference type="RefSeq" id="WP_168049485.1">
    <property type="nucleotide sequence ID" value="NZ_JAATJR010000003.1"/>
</dbReference>
<evidence type="ECO:0000256" key="4">
    <source>
        <dbReference type="ARBA" id="ARBA00022833"/>
    </source>
</evidence>
<keyword evidence="4" id="KW-0862">Zinc</keyword>
<dbReference type="CDD" id="cd08071">
    <property type="entry name" value="MPN_DUF2466"/>
    <property type="match status" value="1"/>
</dbReference>
<dbReference type="Gene3D" id="1.10.150.20">
    <property type="entry name" value="5' to 3' exonuclease, C-terminal subdomain"/>
    <property type="match status" value="1"/>
</dbReference>
<keyword evidence="1" id="KW-0645">Protease</keyword>
<dbReference type="PROSITE" id="PS50249">
    <property type="entry name" value="MPN"/>
    <property type="match status" value="1"/>
</dbReference>
<keyword evidence="2" id="KW-0479">Metal-binding</keyword>
<dbReference type="NCBIfam" id="NF000642">
    <property type="entry name" value="PRK00024.1"/>
    <property type="match status" value="1"/>
</dbReference>
<gene>
    <name evidence="8" type="primary">radC</name>
    <name evidence="8" type="ORF">HB662_09370</name>
</gene>
<evidence type="ECO:0000259" key="7">
    <source>
        <dbReference type="PROSITE" id="PS50249"/>
    </source>
</evidence>
<accession>A0ABX1EY15</accession>
<sequence length="253" mass="27554">MARKPQFSEAGASFGGLFTPVLDGAGPEPPPPGHLGHRARMRTRLLTAGPDSLLDHEMLEMLLFQALPRRDTKPIARALLARFGSFANAIAAPARELQQVEGMGEAGTAALKTVHGAALRMMRAEVKDQPVLNNWDRLISYLSAALARESIEQFRLLFLDSKNRLIADEAQARGTVNHTPVYPREVVKRALELQATALILVHNHPSGDPTPSRADIEMTQEVKAAAAVLGIAVHDHLIVGNGRHLSFRREGLL</sequence>
<dbReference type="EMBL" id="JAAVTX010000003">
    <property type="protein sequence ID" value="NKE44987.1"/>
    <property type="molecule type" value="Genomic_DNA"/>
</dbReference>
<keyword evidence="5" id="KW-0482">Metalloprotease</keyword>
<evidence type="ECO:0000256" key="1">
    <source>
        <dbReference type="ARBA" id="ARBA00022670"/>
    </source>
</evidence>
<dbReference type="InterPro" id="IPR010994">
    <property type="entry name" value="RuvA_2-like"/>
</dbReference>
<feature type="domain" description="MPN" evidence="7">
    <location>
        <begin position="131"/>
        <end position="253"/>
    </location>
</feature>
<dbReference type="PROSITE" id="PS01302">
    <property type="entry name" value="UPF0758"/>
    <property type="match status" value="1"/>
</dbReference>
<evidence type="ECO:0000256" key="2">
    <source>
        <dbReference type="ARBA" id="ARBA00022723"/>
    </source>
</evidence>
<dbReference type="Proteomes" id="UP000765160">
    <property type="component" value="Unassembled WGS sequence"/>
</dbReference>
<dbReference type="Pfam" id="PF20582">
    <property type="entry name" value="UPF0758_N"/>
    <property type="match status" value="1"/>
</dbReference>
<evidence type="ECO:0000256" key="6">
    <source>
        <dbReference type="RuleBase" id="RU003797"/>
    </source>
</evidence>
<evidence type="ECO:0000256" key="3">
    <source>
        <dbReference type="ARBA" id="ARBA00022801"/>
    </source>
</evidence>
<comment type="caution">
    <text evidence="8">The sequence shown here is derived from an EMBL/GenBank/DDBJ whole genome shotgun (WGS) entry which is preliminary data.</text>
</comment>
<keyword evidence="9" id="KW-1185">Reference proteome</keyword>
<proteinExistence type="inferred from homology"/>
<dbReference type="SUPFAM" id="SSF102712">
    <property type="entry name" value="JAB1/MPN domain"/>
    <property type="match status" value="1"/>
</dbReference>
<dbReference type="NCBIfam" id="TIGR00608">
    <property type="entry name" value="radc"/>
    <property type="match status" value="1"/>
</dbReference>
<evidence type="ECO:0000313" key="9">
    <source>
        <dbReference type="Proteomes" id="UP000765160"/>
    </source>
</evidence>
<dbReference type="InterPro" id="IPR046778">
    <property type="entry name" value="UPF0758_N"/>
</dbReference>
<protein>
    <submittedName>
        <fullName evidence="8">DNA repair protein RadC</fullName>
    </submittedName>
</protein>
<keyword evidence="3" id="KW-0378">Hydrolase</keyword>
<dbReference type="InterPro" id="IPR001405">
    <property type="entry name" value="UPF0758"/>
</dbReference>
<evidence type="ECO:0000313" key="8">
    <source>
        <dbReference type="EMBL" id="NKE44987.1"/>
    </source>
</evidence>
<dbReference type="PANTHER" id="PTHR30471">
    <property type="entry name" value="DNA REPAIR PROTEIN RADC"/>
    <property type="match status" value="1"/>
</dbReference>
<dbReference type="Pfam" id="PF04002">
    <property type="entry name" value="RadC"/>
    <property type="match status" value="1"/>
</dbReference>
<dbReference type="SUPFAM" id="SSF47781">
    <property type="entry name" value="RuvA domain 2-like"/>
    <property type="match status" value="1"/>
</dbReference>
<dbReference type="PANTHER" id="PTHR30471:SF3">
    <property type="entry name" value="UPF0758 PROTEIN YEES-RELATED"/>
    <property type="match status" value="1"/>
</dbReference>
<evidence type="ECO:0000256" key="5">
    <source>
        <dbReference type="ARBA" id="ARBA00023049"/>
    </source>
</evidence>
<comment type="similarity">
    <text evidence="6">Belongs to the UPF0758 family.</text>
</comment>
<dbReference type="InterPro" id="IPR037518">
    <property type="entry name" value="MPN"/>
</dbReference>
<reference evidence="8 9" key="1">
    <citation type="submission" date="2020-03" db="EMBL/GenBank/DDBJ databases">
        <title>Roseomonas selenitidurans sp. nov. isolated from soil.</title>
        <authorList>
            <person name="Liu H."/>
        </authorList>
    </citation>
    <scope>NUCLEOTIDE SEQUENCE [LARGE SCALE GENOMIC DNA]</scope>
    <source>
        <strain evidence="8 9">JCM 15073</strain>
    </source>
</reference>
<name>A0ABX1EY15_9PROT</name>
<dbReference type="Gene3D" id="3.40.140.10">
    <property type="entry name" value="Cytidine Deaminase, domain 2"/>
    <property type="match status" value="1"/>
</dbReference>
<dbReference type="InterPro" id="IPR020891">
    <property type="entry name" value="UPF0758_CS"/>
</dbReference>